<protein>
    <submittedName>
        <fullName evidence="2">AAA family ATPase</fullName>
    </submittedName>
</protein>
<sequence length="408" mass="47822">MEFITFHQSYGYEEFVEGIRADLNSDEIKYKLEEGIFQVIANRAKDNYLNSKKTAAELSKEVSLNQRIEDFINNAIEGQIEFEKTKGGKFFIKDVNDKKISIYANDSNYNENTLELNVDELYKILASSLEIKTSRQLAKEIFGINNQRQKDTYYFSIYKEFQKVKLDVVEEIESQEDEKKYVLVIDEINRGNISKIFGELITLIETSKRIGADEEVQLQLPYSKKMFGVPNNLYIIGTMNTADRSIALMDTALRRRFDFEEMMPQHNLDSISTNVENSGVNLQEILRVINSRVEYLYDRDHTIGHAYFIGIDTFKELDNVMRNKIIPLLQEYFYDDWEKIQIVLGDHVKQLAKLDSEQDKIHDYQFIQSEKLLEKNVLGFNHEDIEDDQIGYKISDTFTLKMYEKICK</sequence>
<dbReference type="GO" id="GO:0016887">
    <property type="term" value="F:ATP hydrolysis activity"/>
    <property type="evidence" value="ECO:0007669"/>
    <property type="project" value="InterPro"/>
</dbReference>
<evidence type="ECO:0000259" key="1">
    <source>
        <dbReference type="Pfam" id="PF07728"/>
    </source>
</evidence>
<name>A0A7S7LZH6_9BACT</name>
<dbReference type="PANTHER" id="PTHR37291">
    <property type="entry name" value="5-METHYLCYTOSINE-SPECIFIC RESTRICTION ENZYME B"/>
    <property type="match status" value="1"/>
</dbReference>
<dbReference type="SUPFAM" id="SSF52540">
    <property type="entry name" value="P-loop containing nucleoside triphosphate hydrolases"/>
    <property type="match status" value="1"/>
</dbReference>
<accession>A0A7S7LZH6</accession>
<dbReference type="InterPro" id="IPR052934">
    <property type="entry name" value="Methyl-DNA_Rec/Restrict_Enz"/>
</dbReference>
<dbReference type="Gene3D" id="3.40.50.300">
    <property type="entry name" value="P-loop containing nucleotide triphosphate hydrolases"/>
    <property type="match status" value="1"/>
</dbReference>
<organism evidence="2 3">
    <name type="scientific">Candidatus Sulfurimonas baltica</name>
    <dbReference type="NCBI Taxonomy" id="2740404"/>
    <lineage>
        <taxon>Bacteria</taxon>
        <taxon>Pseudomonadati</taxon>
        <taxon>Campylobacterota</taxon>
        <taxon>Epsilonproteobacteria</taxon>
        <taxon>Campylobacterales</taxon>
        <taxon>Sulfurimonadaceae</taxon>
        <taxon>Sulfurimonas</taxon>
    </lineage>
</organism>
<evidence type="ECO:0000313" key="3">
    <source>
        <dbReference type="Proteomes" id="UP000593994"/>
    </source>
</evidence>
<evidence type="ECO:0000313" key="2">
    <source>
        <dbReference type="EMBL" id="QOY53404.1"/>
    </source>
</evidence>
<dbReference type="Pfam" id="PF07728">
    <property type="entry name" value="AAA_5"/>
    <property type="match status" value="1"/>
</dbReference>
<dbReference type="GO" id="GO:0005524">
    <property type="term" value="F:ATP binding"/>
    <property type="evidence" value="ECO:0007669"/>
    <property type="project" value="InterPro"/>
</dbReference>
<dbReference type="EMBL" id="CP054492">
    <property type="protein sequence ID" value="QOY53404.1"/>
    <property type="molecule type" value="Genomic_DNA"/>
</dbReference>
<reference evidence="2 3" key="1">
    <citation type="submission" date="2020-05" db="EMBL/GenBank/DDBJ databases">
        <title>Sulfurimonas marisnigri, sp. nov., and Sulfurimonas baltica, sp. nov., manganese oxide reducing chemolithoautotrophs of the class Epsilonproteobacteria isolated from the pelagic redoxclines of the Black and Baltic Seas and emended description of the genus Sulfurimonas.</title>
        <authorList>
            <person name="Henkel J.V."/>
            <person name="Laudan C."/>
            <person name="Werner J."/>
            <person name="Neu T."/>
            <person name="Plewe S."/>
            <person name="Sproer C."/>
            <person name="Bunk B."/>
            <person name="Schulz-Vogt H.N."/>
        </authorList>
    </citation>
    <scope>NUCLEOTIDE SEQUENCE [LARGE SCALE GENOMIC DNA]</scope>
    <source>
        <strain evidence="2 3">GD2</strain>
    </source>
</reference>
<dbReference type="Proteomes" id="UP000593994">
    <property type="component" value="Chromosome"/>
</dbReference>
<gene>
    <name evidence="2" type="ORF">HUE88_01875</name>
</gene>
<proteinExistence type="predicted"/>
<keyword evidence="3" id="KW-1185">Reference proteome</keyword>
<dbReference type="KEGG" id="sbal:HUE88_01875"/>
<dbReference type="InterPro" id="IPR011704">
    <property type="entry name" value="ATPase_dyneun-rel_AAA"/>
</dbReference>
<dbReference type="InterPro" id="IPR027417">
    <property type="entry name" value="P-loop_NTPase"/>
</dbReference>
<dbReference type="PANTHER" id="PTHR37291:SF1">
    <property type="entry name" value="TYPE IV METHYL-DIRECTED RESTRICTION ENZYME ECOKMCRB SUBUNIT"/>
    <property type="match status" value="1"/>
</dbReference>
<feature type="domain" description="ATPase dynein-related AAA" evidence="1">
    <location>
        <begin position="165"/>
        <end position="257"/>
    </location>
</feature>
<dbReference type="AlphaFoldDB" id="A0A7S7LZH6"/>